<keyword evidence="4" id="KW-0862">Zinc</keyword>
<dbReference type="InterPro" id="IPR002515">
    <property type="entry name" value="Znf_C2H2C"/>
</dbReference>
<dbReference type="GeneID" id="115006283"/>
<dbReference type="InterPro" id="IPR036060">
    <property type="entry name" value="Znf_C2H2C_sf"/>
</dbReference>
<dbReference type="GO" id="GO:0042393">
    <property type="term" value="F:histone binding"/>
    <property type="evidence" value="ECO:0007669"/>
    <property type="project" value="TreeGrafter"/>
</dbReference>
<dbReference type="GO" id="GO:0008270">
    <property type="term" value="F:zinc ion binding"/>
    <property type="evidence" value="ECO:0007669"/>
    <property type="project" value="UniProtKB-KW"/>
</dbReference>
<keyword evidence="7" id="KW-0804">Transcription</keyword>
<dbReference type="RefSeq" id="XP_029284278.1">
    <property type="nucleotide sequence ID" value="XM_029428418.1"/>
</dbReference>
<name>A0A6J2PDY9_COTGO</name>
<comment type="subcellular location">
    <subcellularLocation>
        <location evidence="1">Nucleus</location>
    </subcellularLocation>
</comment>
<evidence type="ECO:0000256" key="8">
    <source>
        <dbReference type="ARBA" id="ARBA00023242"/>
    </source>
</evidence>
<protein>
    <submittedName>
        <fullName evidence="13">Lethal(3)malignant brain tumor-like protein 4</fullName>
    </submittedName>
</protein>
<dbReference type="PANTHER" id="PTHR12247:SF131">
    <property type="entry name" value="LD05287P"/>
    <property type="match status" value="1"/>
</dbReference>
<dbReference type="CDD" id="cd09582">
    <property type="entry name" value="SAM_Scm-like-3MBT3_4"/>
    <property type="match status" value="1"/>
</dbReference>
<evidence type="ECO:0000313" key="12">
    <source>
        <dbReference type="Proteomes" id="UP000504630"/>
    </source>
</evidence>
<evidence type="ECO:0000259" key="11">
    <source>
        <dbReference type="PROSITE" id="PS50105"/>
    </source>
</evidence>
<dbReference type="GO" id="GO:0003682">
    <property type="term" value="F:chromatin binding"/>
    <property type="evidence" value="ECO:0007669"/>
    <property type="project" value="TreeGrafter"/>
</dbReference>
<dbReference type="GO" id="GO:0005634">
    <property type="term" value="C:nucleus"/>
    <property type="evidence" value="ECO:0007669"/>
    <property type="project" value="UniProtKB-SubCell"/>
</dbReference>
<evidence type="ECO:0000256" key="9">
    <source>
        <dbReference type="PROSITE-ProRule" id="PRU01143"/>
    </source>
</evidence>
<keyword evidence="2" id="KW-0479">Metal-binding</keyword>
<dbReference type="PROSITE" id="PS51802">
    <property type="entry name" value="ZF_CCHHC"/>
    <property type="match status" value="1"/>
</dbReference>
<accession>A0A6J2PDY9</accession>
<dbReference type="Proteomes" id="UP000504630">
    <property type="component" value="Unplaced"/>
</dbReference>
<dbReference type="InterPro" id="IPR050548">
    <property type="entry name" value="PcG_chromatin_remod_factors"/>
</dbReference>
<dbReference type="SMART" id="SM00454">
    <property type="entry name" value="SAM"/>
    <property type="match status" value="1"/>
</dbReference>
<dbReference type="Gene3D" id="4.10.320.30">
    <property type="match status" value="1"/>
</dbReference>
<keyword evidence="3 9" id="KW-0863">Zinc-finger</keyword>
<dbReference type="InterPro" id="IPR013761">
    <property type="entry name" value="SAM/pointed_sf"/>
</dbReference>
<evidence type="ECO:0000256" key="4">
    <source>
        <dbReference type="ARBA" id="ARBA00022833"/>
    </source>
</evidence>
<evidence type="ECO:0000256" key="2">
    <source>
        <dbReference type="ARBA" id="ARBA00022723"/>
    </source>
</evidence>
<dbReference type="Pfam" id="PF00536">
    <property type="entry name" value="SAM_1"/>
    <property type="match status" value="1"/>
</dbReference>
<dbReference type="PANTHER" id="PTHR12247">
    <property type="entry name" value="POLYCOMB GROUP PROTEIN"/>
    <property type="match status" value="1"/>
</dbReference>
<sequence>MVLRGGTIPAPVHAPWGGRLEEGNNRGPAPPRRGQSGFWSGPLALLQRSGHIKGAKYTGHHSAFGCPYSDNNVRKEVVLPDRLGGERVVTLVPVIMYHHGNQSDRCVQMKTEHRDETLVLPLGKRRRQIDRLSQPTKFLRVKQEEEELHIRAVGPAADSSLQAVLHQSVFLSAMSAQPGRDLSLCWEQHRKLLPGVVGLHAATVQQWNVQQVSDFIESLPGCEEQANQFRDEQIDGRAFLLLTQRDIIRIMSIKLGPALKIYNSILMFKHAEERSQLHAEERNQSHVEERNQSHVEERNQSHAEERNQSHVEERSQSHAVDRNQSHSEERIRSHAENRSQSHAEERSQSHGEEIAVL</sequence>
<gene>
    <name evidence="13" type="primary">LOC115006283</name>
</gene>
<dbReference type="InterPro" id="IPR001660">
    <property type="entry name" value="SAM"/>
</dbReference>
<dbReference type="GO" id="GO:0045892">
    <property type="term" value="P:negative regulation of DNA-templated transcription"/>
    <property type="evidence" value="ECO:0007669"/>
    <property type="project" value="TreeGrafter"/>
</dbReference>
<dbReference type="GO" id="GO:0006325">
    <property type="term" value="P:chromatin organization"/>
    <property type="evidence" value="ECO:0007669"/>
    <property type="project" value="UniProtKB-KW"/>
</dbReference>
<feature type="region of interest" description="Disordered" evidence="10">
    <location>
        <begin position="13"/>
        <end position="38"/>
    </location>
</feature>
<evidence type="ECO:0000256" key="10">
    <source>
        <dbReference type="SAM" id="MobiDB-lite"/>
    </source>
</evidence>
<reference evidence="13" key="1">
    <citation type="submission" date="2025-08" db="UniProtKB">
        <authorList>
            <consortium name="RefSeq"/>
        </authorList>
    </citation>
    <scope>IDENTIFICATION</scope>
</reference>
<evidence type="ECO:0000256" key="1">
    <source>
        <dbReference type="ARBA" id="ARBA00004123"/>
    </source>
</evidence>
<dbReference type="PROSITE" id="PS50105">
    <property type="entry name" value="SAM_DOMAIN"/>
    <property type="match status" value="1"/>
</dbReference>
<dbReference type="KEGG" id="cgob:115006283"/>
<dbReference type="Gene3D" id="1.10.150.50">
    <property type="entry name" value="Transcription Factor, Ets-1"/>
    <property type="match status" value="1"/>
</dbReference>
<dbReference type="SUPFAM" id="SSF47769">
    <property type="entry name" value="SAM/Pointed domain"/>
    <property type="match status" value="1"/>
</dbReference>
<feature type="domain" description="SAM" evidence="11">
    <location>
        <begin position="207"/>
        <end position="271"/>
    </location>
</feature>
<proteinExistence type="predicted"/>
<dbReference type="SUPFAM" id="SSF103637">
    <property type="entry name" value="CCHHC domain"/>
    <property type="match status" value="1"/>
</dbReference>
<evidence type="ECO:0000256" key="5">
    <source>
        <dbReference type="ARBA" id="ARBA00022853"/>
    </source>
</evidence>
<evidence type="ECO:0000256" key="6">
    <source>
        <dbReference type="ARBA" id="ARBA00023015"/>
    </source>
</evidence>
<dbReference type="AlphaFoldDB" id="A0A6J2PDY9"/>
<keyword evidence="12" id="KW-1185">Reference proteome</keyword>
<keyword evidence="5" id="KW-0156">Chromatin regulator</keyword>
<evidence type="ECO:0000256" key="7">
    <source>
        <dbReference type="ARBA" id="ARBA00023163"/>
    </source>
</evidence>
<organism evidence="12 13">
    <name type="scientific">Cottoperca gobio</name>
    <name type="common">Frogmouth</name>
    <name type="synonym">Aphritis gobio</name>
    <dbReference type="NCBI Taxonomy" id="56716"/>
    <lineage>
        <taxon>Eukaryota</taxon>
        <taxon>Metazoa</taxon>
        <taxon>Chordata</taxon>
        <taxon>Craniata</taxon>
        <taxon>Vertebrata</taxon>
        <taxon>Euteleostomi</taxon>
        <taxon>Actinopterygii</taxon>
        <taxon>Neopterygii</taxon>
        <taxon>Teleostei</taxon>
        <taxon>Neoteleostei</taxon>
        <taxon>Acanthomorphata</taxon>
        <taxon>Eupercaria</taxon>
        <taxon>Perciformes</taxon>
        <taxon>Notothenioidei</taxon>
        <taxon>Bovichtidae</taxon>
        <taxon>Cottoperca</taxon>
    </lineage>
</organism>
<evidence type="ECO:0000313" key="13">
    <source>
        <dbReference type="RefSeq" id="XP_029284278.1"/>
    </source>
</evidence>
<feature type="region of interest" description="Disordered" evidence="10">
    <location>
        <begin position="276"/>
        <end position="357"/>
    </location>
</feature>
<dbReference type="OrthoDB" id="8188861at2759"/>
<keyword evidence="6" id="KW-0805">Transcription regulation</keyword>
<evidence type="ECO:0000256" key="3">
    <source>
        <dbReference type="ARBA" id="ARBA00022771"/>
    </source>
</evidence>
<keyword evidence="8" id="KW-0539">Nucleus</keyword>
<dbReference type="InParanoid" id="A0A6J2PDY9"/>